<keyword evidence="10" id="KW-1185">Reference proteome</keyword>
<evidence type="ECO:0000256" key="8">
    <source>
        <dbReference type="SAM" id="MobiDB-lite"/>
    </source>
</evidence>
<evidence type="ECO:0000256" key="7">
    <source>
        <dbReference type="PROSITE-ProRule" id="PRU00176"/>
    </source>
</evidence>
<name>A0A6J2JCC0_BOMMA</name>
<dbReference type="KEGG" id="bman:114239929"/>
<keyword evidence="4" id="KW-0677">Repeat</keyword>
<keyword evidence="6" id="KW-0539">Nucleus</keyword>
<dbReference type="GO" id="GO:0031124">
    <property type="term" value="P:mRNA 3'-end processing"/>
    <property type="evidence" value="ECO:0007669"/>
    <property type="project" value="InterPro"/>
</dbReference>
<dbReference type="Gene3D" id="3.30.70.330">
    <property type="match status" value="1"/>
</dbReference>
<dbReference type="InterPro" id="IPR025742">
    <property type="entry name" value="CSTF2_hinge"/>
</dbReference>
<evidence type="ECO:0000256" key="5">
    <source>
        <dbReference type="ARBA" id="ARBA00022884"/>
    </source>
</evidence>
<evidence type="ECO:0000256" key="3">
    <source>
        <dbReference type="ARBA" id="ARBA00022664"/>
    </source>
</evidence>
<dbReference type="FunFam" id="3.30.70.330:FF:000061">
    <property type="entry name" value="cleavage stimulation factor subunit 2 isoform X1"/>
    <property type="match status" value="1"/>
</dbReference>
<dbReference type="Gene3D" id="1.25.40.630">
    <property type="match status" value="1"/>
</dbReference>
<feature type="domain" description="RRM" evidence="9">
    <location>
        <begin position="18"/>
        <end position="96"/>
    </location>
</feature>
<evidence type="ECO:0000259" key="9">
    <source>
        <dbReference type="PROSITE" id="PS50102"/>
    </source>
</evidence>
<dbReference type="InterPro" id="IPR012677">
    <property type="entry name" value="Nucleotide-bd_a/b_plait_sf"/>
</dbReference>
<evidence type="ECO:0000256" key="6">
    <source>
        <dbReference type="ARBA" id="ARBA00023242"/>
    </source>
</evidence>
<dbReference type="OrthoDB" id="272703at2759"/>
<keyword evidence="5 7" id="KW-0694">RNA-binding</keyword>
<dbReference type="CDD" id="cd12671">
    <property type="entry name" value="RRM_CSTF2_CSTF2T"/>
    <property type="match status" value="1"/>
</dbReference>
<dbReference type="Pfam" id="PF14304">
    <property type="entry name" value="CSTF_C"/>
    <property type="match status" value="1"/>
</dbReference>
<evidence type="ECO:0000256" key="4">
    <source>
        <dbReference type="ARBA" id="ARBA00022737"/>
    </source>
</evidence>
<evidence type="ECO:0000256" key="2">
    <source>
        <dbReference type="ARBA" id="ARBA00022553"/>
    </source>
</evidence>
<feature type="region of interest" description="Disordered" evidence="8">
    <location>
        <begin position="200"/>
        <end position="291"/>
    </location>
</feature>
<dbReference type="PROSITE" id="PS50102">
    <property type="entry name" value="RRM"/>
    <property type="match status" value="1"/>
</dbReference>
<feature type="region of interest" description="Disordered" evidence="8">
    <location>
        <begin position="304"/>
        <end position="347"/>
    </location>
</feature>
<evidence type="ECO:0000313" key="11">
    <source>
        <dbReference type="RefSeq" id="XP_028026159.1"/>
    </source>
</evidence>
<dbReference type="Gene3D" id="1.10.20.70">
    <property type="entry name" value="Transcription termination and cleavage factor, C-terminal domain"/>
    <property type="match status" value="1"/>
</dbReference>
<dbReference type="GO" id="GO:0003729">
    <property type="term" value="F:mRNA binding"/>
    <property type="evidence" value="ECO:0007669"/>
    <property type="project" value="TreeGrafter"/>
</dbReference>
<protein>
    <submittedName>
        <fullName evidence="11">Cleavage stimulation factor subunit 2 tau variant isoform X1</fullName>
    </submittedName>
</protein>
<dbReference type="FunFam" id="1.25.40.630:FF:000001">
    <property type="entry name" value="Cleavage stimulation factor subunit 2"/>
    <property type="match status" value="1"/>
</dbReference>
<dbReference type="SUPFAM" id="SSF54928">
    <property type="entry name" value="RNA-binding domain, RBD"/>
    <property type="match status" value="1"/>
</dbReference>
<dbReference type="InterPro" id="IPR026896">
    <property type="entry name" value="CSTF_C"/>
</dbReference>
<keyword evidence="2" id="KW-0597">Phosphoprotein</keyword>
<dbReference type="Pfam" id="PF00076">
    <property type="entry name" value="RRM_1"/>
    <property type="match status" value="1"/>
</dbReference>
<evidence type="ECO:0000313" key="10">
    <source>
        <dbReference type="Proteomes" id="UP000504629"/>
    </source>
</evidence>
<dbReference type="CTD" id="42239"/>
<dbReference type="PANTHER" id="PTHR45735:SF2">
    <property type="entry name" value="CLEAVAGE STIMULATION FACTOR SUBUNIT 2"/>
    <property type="match status" value="1"/>
</dbReference>
<keyword evidence="3" id="KW-0507">mRNA processing</keyword>
<accession>A0A6J2JCC0</accession>
<dbReference type="InterPro" id="IPR000504">
    <property type="entry name" value="RRM_dom"/>
</dbReference>
<dbReference type="InterPro" id="IPR038192">
    <property type="entry name" value="CSTF_C_sf"/>
</dbReference>
<dbReference type="InterPro" id="IPR035979">
    <property type="entry name" value="RBD_domain_sf"/>
</dbReference>
<dbReference type="FunFam" id="1.10.20.70:FF:000001">
    <property type="entry name" value="Cleavage stimulation factor subunit 2"/>
    <property type="match status" value="1"/>
</dbReference>
<organism evidence="10 11">
    <name type="scientific">Bombyx mandarina</name>
    <name type="common">Wild silk moth</name>
    <name type="synonym">Wild silkworm</name>
    <dbReference type="NCBI Taxonomy" id="7092"/>
    <lineage>
        <taxon>Eukaryota</taxon>
        <taxon>Metazoa</taxon>
        <taxon>Ecdysozoa</taxon>
        <taxon>Arthropoda</taxon>
        <taxon>Hexapoda</taxon>
        <taxon>Insecta</taxon>
        <taxon>Pterygota</taxon>
        <taxon>Neoptera</taxon>
        <taxon>Endopterygota</taxon>
        <taxon>Lepidoptera</taxon>
        <taxon>Glossata</taxon>
        <taxon>Ditrysia</taxon>
        <taxon>Bombycoidea</taxon>
        <taxon>Bombycidae</taxon>
        <taxon>Bombycinae</taxon>
        <taxon>Bombyx</taxon>
    </lineage>
</organism>
<dbReference type="GeneID" id="114239929"/>
<dbReference type="Pfam" id="PF14327">
    <property type="entry name" value="CSTF2_hinge"/>
    <property type="match status" value="1"/>
</dbReference>
<gene>
    <name evidence="11" type="primary">LOC114239929</name>
</gene>
<reference evidence="11" key="1">
    <citation type="submission" date="2025-08" db="UniProtKB">
        <authorList>
            <consortium name="RefSeq"/>
        </authorList>
    </citation>
    <scope>IDENTIFICATION</scope>
    <source>
        <tissue evidence="11">Silk gland</tissue>
    </source>
</reference>
<dbReference type="SMART" id="SM00360">
    <property type="entry name" value="RRM"/>
    <property type="match status" value="1"/>
</dbReference>
<evidence type="ECO:0000256" key="1">
    <source>
        <dbReference type="ARBA" id="ARBA00004123"/>
    </source>
</evidence>
<dbReference type="AlphaFoldDB" id="A0A6J2JCC0"/>
<comment type="subcellular location">
    <subcellularLocation>
        <location evidence="1">Nucleus</location>
    </subcellularLocation>
</comment>
<feature type="compositionally biased region" description="Pro residues" evidence="8">
    <location>
        <begin position="276"/>
        <end position="287"/>
    </location>
</feature>
<dbReference type="PANTHER" id="PTHR45735">
    <property type="entry name" value="CLEAVAGE STIMULATION FACTOR SUBUNIT 2"/>
    <property type="match status" value="1"/>
</dbReference>
<sequence>MDKSKEKEEQSIMDKSMRSVFVGNIPYEATEEKLKDIFSEVGPVLSFKLVFDRETGKPKGYGFCEYKDQETALSAMRNLNGYEIGGRSLRVDNACTEKSRMEMQALMQGPQVENPYGDPVEPEKAPEAISKAVATLPPEQMFELMKQMKLCIQNNPNEARNMLLQNPQLAYALLQAQVIMRIVDPATAVTMLHPSNPVPPILLPGDKPAQTNTYIPSNPPPAQPPIHNNPGPPPNQYNNSRPSMDVDLRGSRAPGPAAPPNAMPALLDQDMRSLPPVAPHPVPPPMHHPQDPLILFVETTEDSYPRDPRLANAPPYNPDPRVRSSDPRNQQKPPQQMPPGMPSAAQARNIQGIPSGASDQEKAALIMQVLQLSDEQIALLPPEQRASILLLKEQIAKSTQQR</sequence>
<dbReference type="RefSeq" id="XP_028026159.1">
    <property type="nucleotide sequence ID" value="XM_028170358.1"/>
</dbReference>
<proteinExistence type="predicted"/>
<dbReference type="Proteomes" id="UP000504629">
    <property type="component" value="Unplaced"/>
</dbReference>
<dbReference type="GO" id="GO:0005847">
    <property type="term" value="C:mRNA cleavage and polyadenylation specificity factor complex"/>
    <property type="evidence" value="ECO:0007669"/>
    <property type="project" value="TreeGrafter"/>
</dbReference>